<proteinExistence type="predicted"/>
<dbReference type="PANTHER" id="PTHR10992">
    <property type="entry name" value="METHYLESTERASE FAMILY MEMBER"/>
    <property type="match status" value="1"/>
</dbReference>
<dbReference type="Gene3D" id="3.40.50.1820">
    <property type="entry name" value="alpha/beta hydrolase"/>
    <property type="match status" value="2"/>
</dbReference>
<name>A0ABS8SW54_DATST</name>
<dbReference type="InterPro" id="IPR045889">
    <property type="entry name" value="MES/HNL"/>
</dbReference>
<sequence length="237" mass="26806">MKFMTSPPADRNWCCVSIVLVDLHFQSHGKLHGNDFSCCICHYSNALVQLLNATTIYTEDLALATTVLRSFICHSVEDVSKNGSFKQRYGSVRRVFIVAAEDKLLRKEFQQHEKVILVGHSLGGFAISKAMEIFPEKISVAVFVTALMPGPTLNANPSFLLICNVTEPLYLYSLDDMSKEIVLSSKRYGSVRRVFIVAAEDKTLPKQFQQWMIEKNPPDEERGRWKRSQALITCLDV</sequence>
<accession>A0ABS8SW54</accession>
<organism evidence="1 2">
    <name type="scientific">Datura stramonium</name>
    <name type="common">Jimsonweed</name>
    <name type="synonym">Common thornapple</name>
    <dbReference type="NCBI Taxonomy" id="4076"/>
    <lineage>
        <taxon>Eukaryota</taxon>
        <taxon>Viridiplantae</taxon>
        <taxon>Streptophyta</taxon>
        <taxon>Embryophyta</taxon>
        <taxon>Tracheophyta</taxon>
        <taxon>Spermatophyta</taxon>
        <taxon>Magnoliopsida</taxon>
        <taxon>eudicotyledons</taxon>
        <taxon>Gunneridae</taxon>
        <taxon>Pentapetalae</taxon>
        <taxon>asterids</taxon>
        <taxon>lamiids</taxon>
        <taxon>Solanales</taxon>
        <taxon>Solanaceae</taxon>
        <taxon>Solanoideae</taxon>
        <taxon>Datureae</taxon>
        <taxon>Datura</taxon>
    </lineage>
</organism>
<comment type="caution">
    <text evidence="1">The sequence shown here is derived from an EMBL/GenBank/DDBJ whole genome shotgun (WGS) entry which is preliminary data.</text>
</comment>
<keyword evidence="2" id="KW-1185">Reference proteome</keyword>
<dbReference type="PANTHER" id="PTHR10992:SF1002">
    <property type="entry name" value="SALICYLIC ACID-BINDING PROTEIN 2-LIKE"/>
    <property type="match status" value="1"/>
</dbReference>
<dbReference type="InterPro" id="IPR029058">
    <property type="entry name" value="AB_hydrolase_fold"/>
</dbReference>
<dbReference type="Proteomes" id="UP000823775">
    <property type="component" value="Unassembled WGS sequence"/>
</dbReference>
<dbReference type="EMBL" id="JACEIK010000848">
    <property type="protein sequence ID" value="MCD7462970.1"/>
    <property type="molecule type" value="Genomic_DNA"/>
</dbReference>
<evidence type="ECO:0000313" key="2">
    <source>
        <dbReference type="Proteomes" id="UP000823775"/>
    </source>
</evidence>
<evidence type="ECO:0000313" key="1">
    <source>
        <dbReference type="EMBL" id="MCD7462970.1"/>
    </source>
</evidence>
<gene>
    <name evidence="1" type="ORF">HAX54_049694</name>
</gene>
<reference evidence="1 2" key="1">
    <citation type="journal article" date="2021" name="BMC Genomics">
        <title>Datura genome reveals duplications of psychoactive alkaloid biosynthetic genes and high mutation rate following tissue culture.</title>
        <authorList>
            <person name="Rajewski A."/>
            <person name="Carter-House D."/>
            <person name="Stajich J."/>
            <person name="Litt A."/>
        </authorList>
    </citation>
    <scope>NUCLEOTIDE SEQUENCE [LARGE SCALE GENOMIC DNA]</scope>
    <source>
        <strain evidence="1">AR-01</strain>
    </source>
</reference>
<evidence type="ECO:0008006" key="3">
    <source>
        <dbReference type="Google" id="ProtNLM"/>
    </source>
</evidence>
<dbReference type="SUPFAM" id="SSF53474">
    <property type="entry name" value="alpha/beta-Hydrolases"/>
    <property type="match status" value="1"/>
</dbReference>
<protein>
    <recommendedName>
        <fullName evidence="3">AB hydrolase-1 domain-containing protein</fullName>
    </recommendedName>
</protein>